<accession>A0A7X1E844</accession>
<dbReference type="Gene3D" id="3.40.1170.60">
    <property type="match status" value="1"/>
</dbReference>
<evidence type="ECO:0000313" key="5">
    <source>
        <dbReference type="Proteomes" id="UP000526501"/>
    </source>
</evidence>
<reference evidence="4 5" key="1">
    <citation type="submission" date="2020-07" db="EMBL/GenBank/DDBJ databases">
        <authorList>
            <person name="Feng X."/>
        </authorList>
    </citation>
    <scope>NUCLEOTIDE SEQUENCE [LARGE SCALE GENOMIC DNA]</scope>
    <source>
        <strain evidence="4 5">JCM23202</strain>
    </source>
</reference>
<dbReference type="SUPFAM" id="SSF56672">
    <property type="entry name" value="DNA/RNA polymerases"/>
    <property type="match status" value="1"/>
</dbReference>
<organism evidence="4 5">
    <name type="scientific">Pelagicoccus albus</name>
    <dbReference type="NCBI Taxonomy" id="415222"/>
    <lineage>
        <taxon>Bacteria</taxon>
        <taxon>Pseudomonadati</taxon>
        <taxon>Verrucomicrobiota</taxon>
        <taxon>Opitutia</taxon>
        <taxon>Puniceicoccales</taxon>
        <taxon>Pelagicoccaceae</taxon>
        <taxon>Pelagicoccus</taxon>
    </lineage>
</organism>
<dbReference type="Proteomes" id="UP000526501">
    <property type="component" value="Unassembled WGS sequence"/>
</dbReference>
<evidence type="ECO:0000313" key="4">
    <source>
        <dbReference type="EMBL" id="MBC2605871.1"/>
    </source>
</evidence>
<protein>
    <submittedName>
        <fullName evidence="4">DNA polymerase Y family protein</fullName>
    </submittedName>
</protein>
<dbReference type="PANTHER" id="PTHR35369">
    <property type="entry name" value="BLR3025 PROTEIN-RELATED"/>
    <property type="match status" value="1"/>
</dbReference>
<dbReference type="PANTHER" id="PTHR35369:SF2">
    <property type="entry name" value="BLR3025 PROTEIN"/>
    <property type="match status" value="1"/>
</dbReference>
<dbReference type="RefSeq" id="WP_185659760.1">
    <property type="nucleotide sequence ID" value="NZ_CAWPOO010000007.1"/>
</dbReference>
<name>A0A7X1E844_9BACT</name>
<keyword evidence="2" id="KW-0227">DNA damage</keyword>
<dbReference type="InterPro" id="IPR001126">
    <property type="entry name" value="UmuC"/>
</dbReference>
<dbReference type="EMBL" id="JACHVC010000007">
    <property type="protein sequence ID" value="MBC2605871.1"/>
    <property type="molecule type" value="Genomic_DNA"/>
</dbReference>
<feature type="domain" description="UmuC" evidence="3">
    <location>
        <begin position="37"/>
        <end position="203"/>
    </location>
</feature>
<dbReference type="InterPro" id="IPR050356">
    <property type="entry name" value="SulA_CellDiv_inhibitor"/>
</dbReference>
<comment type="caution">
    <text evidence="4">The sequence shown here is derived from an EMBL/GenBank/DDBJ whole genome shotgun (WGS) entry which is preliminary data.</text>
</comment>
<evidence type="ECO:0000256" key="2">
    <source>
        <dbReference type="ARBA" id="ARBA00022763"/>
    </source>
</evidence>
<comment type="similarity">
    <text evidence="1">Belongs to the DNA polymerase type-Y family.</text>
</comment>
<dbReference type="Pfam" id="PF00817">
    <property type="entry name" value="IMS"/>
    <property type="match status" value="1"/>
</dbReference>
<proteinExistence type="inferred from homology"/>
<dbReference type="PROSITE" id="PS50173">
    <property type="entry name" value="UMUC"/>
    <property type="match status" value="1"/>
</dbReference>
<dbReference type="InterPro" id="IPR043128">
    <property type="entry name" value="Rev_trsase/Diguanyl_cyclase"/>
</dbReference>
<dbReference type="InterPro" id="IPR043502">
    <property type="entry name" value="DNA/RNA_pol_sf"/>
</dbReference>
<evidence type="ECO:0000256" key="1">
    <source>
        <dbReference type="ARBA" id="ARBA00010945"/>
    </source>
</evidence>
<dbReference type="AlphaFoldDB" id="A0A7X1E844"/>
<dbReference type="CDD" id="cd03468">
    <property type="entry name" value="PolY_like"/>
    <property type="match status" value="1"/>
</dbReference>
<evidence type="ECO:0000259" key="3">
    <source>
        <dbReference type="PROSITE" id="PS50173"/>
    </source>
</evidence>
<keyword evidence="5" id="KW-1185">Reference proteome</keyword>
<dbReference type="Gene3D" id="3.30.70.270">
    <property type="match status" value="1"/>
</dbReference>
<dbReference type="GO" id="GO:0006281">
    <property type="term" value="P:DNA repair"/>
    <property type="evidence" value="ECO:0007669"/>
    <property type="project" value="InterPro"/>
</dbReference>
<sequence length="512" mass="56453">MYAVFQIPRLALQAVLRAPDLSAAGGAATSLQSDLPPVVVVDPQARKPAVLEMTKAAEREGVLIGLSVPQALARCSELSVLHRSLQAEKSVGELLFSMAYSLSPRVERDSCGEVLVDLRGTKQAKSLKRCEEILTELAEARLQAGVGVAESCVVAALASRATVAGGLLVGGEERELPPIGMFRYAPLERFMDDMPIRNVGGSDALLDVLQKWGVHTVGAFSKLKRSAVGARLGVEGLALWDRVTGRERRIVAVAELPPEFEESWEFEYDVDSVDPLLFLLNRFLDTLSARMRATCKVATFARVELRLAYGSPIVLEQKLPEPTSDGKALFALLSARLEQVEAESPVASMRLVLQTQDFRERQLGIFESSLKNPYRFTQTLSQIAGIVGEDRVGRPVLEKDGRPDGFRLEELPAAVPPLGEELSAARLFGMPLRRFRPSRPAAIEFQGRAPIWVQCEGVSGFVKAARGPWMHSGHWWEDKGRWNRVEWDVELNKGGLYRIVKDEIGWNVEGEY</sequence>
<gene>
    <name evidence="4" type="ORF">H5P27_07425</name>
</gene>